<accession>A0AA51UEB5</accession>
<comment type="similarity">
    <text evidence="1">Belongs to the iron-containing alcohol dehydrogenase family.</text>
</comment>
<protein>
    <submittedName>
        <fullName evidence="5">Alcohol dehydrogenase-like regulatory protein ErcA</fullName>
    </submittedName>
</protein>
<dbReference type="GO" id="GO:0004022">
    <property type="term" value="F:alcohol dehydrogenase (NAD+) activity"/>
    <property type="evidence" value="ECO:0007669"/>
    <property type="project" value="TreeGrafter"/>
</dbReference>
<proteinExistence type="inferred from homology"/>
<dbReference type="Pfam" id="PF00465">
    <property type="entry name" value="Fe-ADH"/>
    <property type="match status" value="1"/>
</dbReference>
<evidence type="ECO:0000259" key="4">
    <source>
        <dbReference type="Pfam" id="PF25137"/>
    </source>
</evidence>
<dbReference type="KEGG" id="mmav:RE476_09075"/>
<keyword evidence="2" id="KW-0560">Oxidoreductase</keyword>
<reference evidence="5" key="1">
    <citation type="submission" date="2023-08" db="EMBL/GenBank/DDBJ databases">
        <title>Methanolobus mangrovi sp. nov. and Methanolobus sediminis sp. nov, two novel methylotrophic methanogens isolated from mangrove sediments in China.</title>
        <authorList>
            <person name="Zhou J."/>
        </authorList>
    </citation>
    <scope>NUCLEOTIDE SEQUENCE</scope>
    <source>
        <strain evidence="5">FTZ2</strain>
    </source>
</reference>
<dbReference type="GO" id="GO:0046872">
    <property type="term" value="F:metal ion binding"/>
    <property type="evidence" value="ECO:0007669"/>
    <property type="project" value="InterPro"/>
</dbReference>
<dbReference type="AlphaFoldDB" id="A0AA51UEB5"/>
<dbReference type="SUPFAM" id="SSF56796">
    <property type="entry name" value="Dehydroquinate synthase-like"/>
    <property type="match status" value="1"/>
</dbReference>
<gene>
    <name evidence="5" type="primary">ercA</name>
    <name evidence="5" type="ORF">RE476_09075</name>
</gene>
<dbReference type="FunFam" id="3.40.50.1970:FF:000003">
    <property type="entry name" value="Alcohol dehydrogenase, iron-containing"/>
    <property type="match status" value="1"/>
</dbReference>
<feature type="domain" description="Fe-containing alcohol dehydrogenase-like C-terminal" evidence="4">
    <location>
        <begin position="203"/>
        <end position="395"/>
    </location>
</feature>
<name>A0AA51UEB5_9EURY</name>
<dbReference type="Proteomes" id="UP001183006">
    <property type="component" value="Chromosome"/>
</dbReference>
<evidence type="ECO:0000256" key="1">
    <source>
        <dbReference type="ARBA" id="ARBA00007358"/>
    </source>
</evidence>
<dbReference type="EMBL" id="CP133594">
    <property type="protein sequence ID" value="WMW21538.1"/>
    <property type="molecule type" value="Genomic_DNA"/>
</dbReference>
<feature type="domain" description="Alcohol dehydrogenase iron-type/glycerol dehydrogenase GldA" evidence="3">
    <location>
        <begin position="25"/>
        <end position="192"/>
    </location>
</feature>
<evidence type="ECO:0000256" key="2">
    <source>
        <dbReference type="ARBA" id="ARBA00023002"/>
    </source>
</evidence>
<dbReference type="InterPro" id="IPR039697">
    <property type="entry name" value="Alcohol_dehydrogenase_Fe"/>
</dbReference>
<dbReference type="PANTHER" id="PTHR11496">
    <property type="entry name" value="ALCOHOL DEHYDROGENASE"/>
    <property type="match status" value="1"/>
</dbReference>
<evidence type="ECO:0000259" key="3">
    <source>
        <dbReference type="Pfam" id="PF00465"/>
    </source>
</evidence>
<dbReference type="GeneID" id="84230290"/>
<dbReference type="PANTHER" id="PTHR11496:SF102">
    <property type="entry name" value="ALCOHOL DEHYDROGENASE 4"/>
    <property type="match status" value="1"/>
</dbReference>
<organism evidence="5 6">
    <name type="scientific">Methanolobus mangrovi</name>
    <dbReference type="NCBI Taxonomy" id="3072977"/>
    <lineage>
        <taxon>Archaea</taxon>
        <taxon>Methanobacteriati</taxon>
        <taxon>Methanobacteriota</taxon>
        <taxon>Stenosarchaea group</taxon>
        <taxon>Methanomicrobia</taxon>
        <taxon>Methanosarcinales</taxon>
        <taxon>Methanosarcinaceae</taxon>
        <taxon>Methanolobus</taxon>
    </lineage>
</organism>
<dbReference type="InterPro" id="IPR001670">
    <property type="entry name" value="ADH_Fe/GldA"/>
</dbReference>
<dbReference type="Gene3D" id="3.40.50.1970">
    <property type="match status" value="1"/>
</dbReference>
<dbReference type="NCBIfam" id="NF041833">
    <property type="entry name" value="Fe_ADH_ErcA"/>
    <property type="match status" value="1"/>
</dbReference>
<dbReference type="Gene3D" id="1.20.1090.10">
    <property type="entry name" value="Dehydroquinate synthase-like - alpha domain"/>
    <property type="match status" value="1"/>
</dbReference>
<evidence type="ECO:0000313" key="5">
    <source>
        <dbReference type="EMBL" id="WMW21538.1"/>
    </source>
</evidence>
<dbReference type="InterPro" id="IPR056798">
    <property type="entry name" value="ADH_Fe_C"/>
</dbReference>
<dbReference type="RefSeq" id="WP_309307324.1">
    <property type="nucleotide sequence ID" value="NZ_CP133594.1"/>
</dbReference>
<dbReference type="CDD" id="cd17814">
    <property type="entry name" value="Fe-ADH-like"/>
    <property type="match status" value="1"/>
</dbReference>
<dbReference type="FunFam" id="1.20.1090.10:FF:000001">
    <property type="entry name" value="Aldehyde-alcohol dehydrogenase"/>
    <property type="match status" value="1"/>
</dbReference>
<dbReference type="Pfam" id="PF25137">
    <property type="entry name" value="ADH_Fe_C"/>
    <property type="match status" value="1"/>
</dbReference>
<sequence length="396" mass="42596">MNGAYTNGVNNMVSGSLPLRKFLAPEIILGDGSRSLIAQYVLSLSGRNVFLVSDPGIFKAGWAEEVEDNLKNAGLDVVIYDDVSPNPRSTEVMRGAELYAENGCDLIVAVGGGSSMDCGKAIGAVASNRCSVLELEGVDEVALPASPIICIPTTAGSSADVSQFAIITDEQKKRKFAIISKTMLPDITLIDPETTVTMSPELTASTGMDALCHAFESYVSNASSVMTDMFALEATKLLVEYLPKAYTDPDDIMFRNKVMLGSMYAGLAFSNASLGLVHAMAHSLGGYLDSPHGECNAQLLEHVVAFNYSRAPDKYRILEGIMYEKTPQKKSGPDDLIHELRNMTDQMGIKPGLSNMGVKEKDIKYLSENAFLDPCLATNPRPATIEDIEGLYHGAL</sequence>
<keyword evidence="6" id="KW-1185">Reference proteome</keyword>
<evidence type="ECO:0000313" key="6">
    <source>
        <dbReference type="Proteomes" id="UP001183006"/>
    </source>
</evidence>